<dbReference type="Pfam" id="PF04148">
    <property type="entry name" value="Erv26"/>
    <property type="match status" value="1"/>
</dbReference>
<dbReference type="GO" id="GO:0006888">
    <property type="term" value="P:endoplasmic reticulum to Golgi vesicle-mediated transport"/>
    <property type="evidence" value="ECO:0007669"/>
    <property type="project" value="InterPro"/>
</dbReference>
<evidence type="ECO:0000256" key="1">
    <source>
        <dbReference type="ARBA" id="ARBA00004141"/>
    </source>
</evidence>
<evidence type="ECO:0000256" key="3">
    <source>
        <dbReference type="ARBA" id="ARBA00022692"/>
    </source>
</evidence>
<evidence type="ECO:0000256" key="6">
    <source>
        <dbReference type="SAM" id="Phobius"/>
    </source>
</evidence>
<dbReference type="AlphaFoldDB" id="A0A9Q0LVE5"/>
<dbReference type="PANTHER" id="PTHR13144">
    <property type="entry name" value="TEX261 PROTEIN"/>
    <property type="match status" value="1"/>
</dbReference>
<dbReference type="GO" id="GO:0000139">
    <property type="term" value="C:Golgi membrane"/>
    <property type="evidence" value="ECO:0007669"/>
    <property type="project" value="TreeGrafter"/>
</dbReference>
<dbReference type="EMBL" id="JAPDFW010000053">
    <property type="protein sequence ID" value="KAJ5078585.1"/>
    <property type="molecule type" value="Genomic_DNA"/>
</dbReference>
<accession>A0A9Q0LVE5</accession>
<comment type="subcellular location">
    <subcellularLocation>
        <location evidence="1">Membrane</location>
        <topology evidence="1">Multi-pass membrane protein</topology>
    </subcellularLocation>
</comment>
<evidence type="ECO:0000256" key="2">
    <source>
        <dbReference type="ARBA" id="ARBA00008096"/>
    </source>
</evidence>
<feature type="transmembrane region" description="Helical" evidence="6">
    <location>
        <begin position="6"/>
        <end position="30"/>
    </location>
</feature>
<evidence type="ECO:0000313" key="7">
    <source>
        <dbReference type="EMBL" id="KAJ5078585.1"/>
    </source>
</evidence>
<feature type="transmembrane region" description="Helical" evidence="6">
    <location>
        <begin position="94"/>
        <end position="113"/>
    </location>
</feature>
<dbReference type="GO" id="GO:0097020">
    <property type="term" value="F:COPII receptor activity"/>
    <property type="evidence" value="ECO:0007669"/>
    <property type="project" value="InterPro"/>
</dbReference>
<keyword evidence="5 6" id="KW-0472">Membrane</keyword>
<feature type="transmembrane region" description="Helical" evidence="6">
    <location>
        <begin position="125"/>
        <end position="143"/>
    </location>
</feature>
<keyword evidence="8" id="KW-1185">Reference proteome</keyword>
<dbReference type="Proteomes" id="UP001149090">
    <property type="component" value="Unassembled WGS sequence"/>
</dbReference>
<proteinExistence type="inferred from homology"/>
<name>A0A9Q0LVE5_ANAIG</name>
<dbReference type="GO" id="GO:0030134">
    <property type="term" value="C:COPII-coated ER to Golgi transport vesicle"/>
    <property type="evidence" value="ECO:0007669"/>
    <property type="project" value="TreeGrafter"/>
</dbReference>
<evidence type="ECO:0000256" key="5">
    <source>
        <dbReference type="ARBA" id="ARBA00023136"/>
    </source>
</evidence>
<keyword evidence="3 6" id="KW-0812">Transmembrane</keyword>
<dbReference type="PANTHER" id="PTHR13144:SF0">
    <property type="entry name" value="PROTEIN TEX261"/>
    <property type="match status" value="1"/>
</dbReference>
<dbReference type="InterPro" id="IPR007277">
    <property type="entry name" value="Svp26/Tex261"/>
</dbReference>
<keyword evidence="4 6" id="KW-1133">Transmembrane helix</keyword>
<comment type="caution">
    <text evidence="7">The sequence shown here is derived from an EMBL/GenBank/DDBJ whole genome shotgun (WGS) entry which is preliminary data.</text>
</comment>
<evidence type="ECO:0000313" key="8">
    <source>
        <dbReference type="Proteomes" id="UP001149090"/>
    </source>
</evidence>
<protein>
    <submittedName>
        <fullName evidence="7">Tex261 protein</fullName>
    </submittedName>
</protein>
<feature type="transmembrane region" description="Helical" evidence="6">
    <location>
        <begin position="42"/>
        <end position="58"/>
    </location>
</feature>
<dbReference type="GO" id="GO:0005789">
    <property type="term" value="C:endoplasmic reticulum membrane"/>
    <property type="evidence" value="ECO:0007669"/>
    <property type="project" value="TreeGrafter"/>
</dbReference>
<evidence type="ECO:0000256" key="4">
    <source>
        <dbReference type="ARBA" id="ARBA00022989"/>
    </source>
</evidence>
<dbReference type="OrthoDB" id="28257at2759"/>
<reference evidence="7" key="1">
    <citation type="submission" date="2022-10" db="EMBL/GenBank/DDBJ databases">
        <title>Novel sulphate-reducing endosymbionts in the free-living metamonad Anaeramoeba.</title>
        <authorList>
            <person name="Jerlstrom-Hultqvist J."/>
            <person name="Cepicka I."/>
            <person name="Gallot-Lavallee L."/>
            <person name="Salas-Leiva D."/>
            <person name="Curtis B.A."/>
            <person name="Zahonova K."/>
            <person name="Pipaliya S."/>
            <person name="Dacks J."/>
            <person name="Roger A.J."/>
        </authorList>
    </citation>
    <scope>NUCLEOTIDE SEQUENCE</scope>
    <source>
        <strain evidence="7">BMAN</strain>
    </source>
</reference>
<sequence>MFKALLLILGLIVIILFGFLSISTGTYYLARLAEENTAQVKRLIGISTIIILVVHLGLLSFEGFPFYLIGISVLTHVIYSKFLTKFPFINFKSLEAILSLFMTIINNIIWILYLSNRKFNMFNSFSLLSLCVWSIPFAYFISLNSNPESYSSRNSRKFPRNSFKRNSNFNQNSDNNLNSVYIDNSESDSSSGNLVFKLFSFLDEMKKKILN</sequence>
<comment type="similarity">
    <text evidence="2">Belongs to the SVP26 family.</text>
</comment>
<organism evidence="7 8">
    <name type="scientific">Anaeramoeba ignava</name>
    <name type="common">Anaerobic marine amoeba</name>
    <dbReference type="NCBI Taxonomy" id="1746090"/>
    <lineage>
        <taxon>Eukaryota</taxon>
        <taxon>Metamonada</taxon>
        <taxon>Anaeramoebidae</taxon>
        <taxon>Anaeramoeba</taxon>
    </lineage>
</organism>
<gene>
    <name evidence="7" type="ORF">M0811_04910</name>
</gene>
<feature type="transmembrane region" description="Helical" evidence="6">
    <location>
        <begin position="64"/>
        <end position="82"/>
    </location>
</feature>